<feature type="domain" description="Carrier" evidence="5">
    <location>
        <begin position="535"/>
        <end position="610"/>
    </location>
</feature>
<evidence type="ECO:0000313" key="6">
    <source>
        <dbReference type="EMBL" id="MYR32612.1"/>
    </source>
</evidence>
<evidence type="ECO:0000256" key="2">
    <source>
        <dbReference type="ARBA" id="ARBA00022450"/>
    </source>
</evidence>
<comment type="caution">
    <text evidence="6">The sequence shown here is derived from an EMBL/GenBank/DDBJ whole genome shotgun (WGS) entry which is preliminary data.</text>
</comment>
<dbReference type="CDD" id="cd05930">
    <property type="entry name" value="A_NRPS"/>
    <property type="match status" value="1"/>
</dbReference>
<dbReference type="GO" id="GO:0005737">
    <property type="term" value="C:cytoplasm"/>
    <property type="evidence" value="ECO:0007669"/>
    <property type="project" value="TreeGrafter"/>
</dbReference>
<feature type="region of interest" description="Disordered" evidence="4">
    <location>
        <begin position="511"/>
        <end position="533"/>
    </location>
</feature>
<dbReference type="Gene3D" id="1.10.1200.10">
    <property type="entry name" value="ACP-like"/>
    <property type="match status" value="1"/>
</dbReference>
<dbReference type="Pfam" id="PF13193">
    <property type="entry name" value="AMP-binding_C"/>
    <property type="match status" value="1"/>
</dbReference>
<dbReference type="Gene3D" id="2.30.38.10">
    <property type="entry name" value="Luciferase, Domain 3"/>
    <property type="match status" value="1"/>
</dbReference>
<dbReference type="PANTHER" id="PTHR45527:SF1">
    <property type="entry name" value="FATTY ACID SYNTHASE"/>
    <property type="match status" value="1"/>
</dbReference>
<dbReference type="FunFam" id="1.10.1200.10:FF:000005">
    <property type="entry name" value="Nonribosomal peptide synthetase 1"/>
    <property type="match status" value="1"/>
</dbReference>
<keyword evidence="2" id="KW-0596">Phosphopantetheine</keyword>
<dbReference type="InterPro" id="IPR009081">
    <property type="entry name" value="PP-bd_ACP"/>
</dbReference>
<proteinExistence type="predicted"/>
<dbReference type="Proteomes" id="UP000467124">
    <property type="component" value="Unassembled WGS sequence"/>
</dbReference>
<comment type="cofactor">
    <cofactor evidence="1">
        <name>pantetheine 4'-phosphate</name>
        <dbReference type="ChEBI" id="CHEBI:47942"/>
    </cofactor>
</comment>
<reference evidence="6 7" key="1">
    <citation type="journal article" date="2019" name="Nat. Commun.">
        <title>The antimicrobial potential of Streptomyces from insect microbiomes.</title>
        <authorList>
            <person name="Chevrette M.G."/>
            <person name="Carlson C.M."/>
            <person name="Ortega H.E."/>
            <person name="Thomas C."/>
            <person name="Ananiev G.E."/>
            <person name="Barns K.J."/>
            <person name="Book A.J."/>
            <person name="Cagnazzo J."/>
            <person name="Carlos C."/>
            <person name="Flanigan W."/>
            <person name="Grubbs K.J."/>
            <person name="Horn H.A."/>
            <person name="Hoffmann F.M."/>
            <person name="Klassen J.L."/>
            <person name="Knack J.J."/>
            <person name="Lewin G.R."/>
            <person name="McDonald B.R."/>
            <person name="Muller L."/>
            <person name="Melo W.G.P."/>
            <person name="Pinto-Tomas A.A."/>
            <person name="Schmitz A."/>
            <person name="Wendt-Pienkowski E."/>
            <person name="Wildman S."/>
            <person name="Zhao M."/>
            <person name="Zhang F."/>
            <person name="Bugni T.S."/>
            <person name="Andes D.R."/>
            <person name="Pupo M.T."/>
            <person name="Currie C.R."/>
        </authorList>
    </citation>
    <scope>NUCLEOTIDE SEQUENCE [LARGE SCALE GENOMIC DNA]</scope>
    <source>
        <strain evidence="6 7">SID5840</strain>
    </source>
</reference>
<dbReference type="GO" id="GO:0043041">
    <property type="term" value="P:amino acid activation for nonribosomal peptide biosynthetic process"/>
    <property type="evidence" value="ECO:0007669"/>
    <property type="project" value="TreeGrafter"/>
</dbReference>
<keyword evidence="3" id="KW-0597">Phosphoprotein</keyword>
<dbReference type="InterPro" id="IPR000873">
    <property type="entry name" value="AMP-dep_synth/lig_dom"/>
</dbReference>
<dbReference type="InterPro" id="IPR045851">
    <property type="entry name" value="AMP-bd_C_sf"/>
</dbReference>
<dbReference type="Gene3D" id="3.40.50.980">
    <property type="match status" value="2"/>
</dbReference>
<organism evidence="6 7">
    <name type="scientific">Nocardiopsis alba</name>
    <dbReference type="NCBI Taxonomy" id="53437"/>
    <lineage>
        <taxon>Bacteria</taxon>
        <taxon>Bacillati</taxon>
        <taxon>Actinomycetota</taxon>
        <taxon>Actinomycetes</taxon>
        <taxon>Streptosporangiales</taxon>
        <taxon>Nocardiopsidaceae</taxon>
        <taxon>Nocardiopsis</taxon>
    </lineage>
</organism>
<dbReference type="RefSeq" id="WP_161110805.1">
    <property type="nucleotide sequence ID" value="NZ_WWHY01000001.1"/>
</dbReference>
<name>A0A7K2IRJ6_9ACTN</name>
<dbReference type="Gene3D" id="3.30.300.30">
    <property type="match status" value="1"/>
</dbReference>
<dbReference type="NCBIfam" id="TIGR01733">
    <property type="entry name" value="AA-adenyl-dom"/>
    <property type="match status" value="1"/>
</dbReference>
<evidence type="ECO:0000259" key="5">
    <source>
        <dbReference type="PROSITE" id="PS50075"/>
    </source>
</evidence>
<dbReference type="SUPFAM" id="SSF47336">
    <property type="entry name" value="ACP-like"/>
    <property type="match status" value="1"/>
</dbReference>
<dbReference type="EMBL" id="WWHY01000001">
    <property type="protein sequence ID" value="MYR32612.1"/>
    <property type="molecule type" value="Genomic_DNA"/>
</dbReference>
<protein>
    <submittedName>
        <fullName evidence="6">Amino acid adenylation domain-containing protein</fullName>
    </submittedName>
</protein>
<dbReference type="InterPro" id="IPR036736">
    <property type="entry name" value="ACP-like_sf"/>
</dbReference>
<evidence type="ECO:0000256" key="4">
    <source>
        <dbReference type="SAM" id="MobiDB-lite"/>
    </source>
</evidence>
<dbReference type="AlphaFoldDB" id="A0A7K2IRJ6"/>
<dbReference type="InterPro" id="IPR006162">
    <property type="entry name" value="Ppantetheine_attach_site"/>
</dbReference>
<dbReference type="GO" id="GO:0044550">
    <property type="term" value="P:secondary metabolite biosynthetic process"/>
    <property type="evidence" value="ECO:0007669"/>
    <property type="project" value="TreeGrafter"/>
</dbReference>
<dbReference type="PROSITE" id="PS00012">
    <property type="entry name" value="PHOSPHOPANTETHEINE"/>
    <property type="match status" value="1"/>
</dbReference>
<dbReference type="SMART" id="SM00823">
    <property type="entry name" value="PKS_PP"/>
    <property type="match status" value="1"/>
</dbReference>
<dbReference type="PROSITE" id="PS50075">
    <property type="entry name" value="CARRIER"/>
    <property type="match status" value="1"/>
</dbReference>
<dbReference type="GO" id="GO:0031177">
    <property type="term" value="F:phosphopantetheine binding"/>
    <property type="evidence" value="ECO:0007669"/>
    <property type="project" value="InterPro"/>
</dbReference>
<dbReference type="SUPFAM" id="SSF56801">
    <property type="entry name" value="Acetyl-CoA synthetase-like"/>
    <property type="match status" value="1"/>
</dbReference>
<evidence type="ECO:0000313" key="7">
    <source>
        <dbReference type="Proteomes" id="UP000467124"/>
    </source>
</evidence>
<dbReference type="InterPro" id="IPR020806">
    <property type="entry name" value="PKS_PP-bd"/>
</dbReference>
<dbReference type="InterPro" id="IPR010071">
    <property type="entry name" value="AA_adenyl_dom"/>
</dbReference>
<dbReference type="PANTHER" id="PTHR45527">
    <property type="entry name" value="NONRIBOSOMAL PEPTIDE SYNTHETASE"/>
    <property type="match status" value="1"/>
</dbReference>
<dbReference type="PROSITE" id="PS00455">
    <property type="entry name" value="AMP_BINDING"/>
    <property type="match status" value="1"/>
</dbReference>
<dbReference type="InterPro" id="IPR025110">
    <property type="entry name" value="AMP-bd_C"/>
</dbReference>
<evidence type="ECO:0000256" key="1">
    <source>
        <dbReference type="ARBA" id="ARBA00001957"/>
    </source>
</evidence>
<evidence type="ECO:0000256" key="3">
    <source>
        <dbReference type="ARBA" id="ARBA00022553"/>
    </source>
</evidence>
<sequence length="610" mass="65584">MTTRSETLEPTVTRGTARDLLERLAEVPGDREAVVEGERVLTFDRLREGAAHVARALSERGIGRERVVALCLPRGTDLVLGLIGTLTAGAAYLPVDPALPVERRRHLLEDAAADLAIVPCASVDGAHDGCARKVEEVADAVPVCAIVPASTDIEAGREPFLPAAVGANDLAYVIYTSGSTGLPKGVEVGRGSVSALLEDLENENIVGPPGGRVGWNASASFDASVQQWVRLCRGDTVVTFDEETRSDPAAMAELIDGQALTDLDITPSHAEPLLDHLEGLLGADRAAGPLTLLIGGEPIGRPFWRRVNALVEKGHLRAVNLYGPTECTVDATAGWMDSDGEPHIGTVLPGLELRLLDQRLRPVAEGETGEIHLAGHRVARGYRRAPVLTAERFVPDPMAVDGSRMYRTGDLARLREDGRLEYLGRSDRQVKLRGFRIEPGEIEGVLGSHPGVAEVVVDLRELSGGPGLVAYYRPRKDGLEQGLRELAKAELPGYMEPASYVELAEFPRTPSGKLDRAALPDPESTEETGEEAFGSDLTSVERLIAEVWARVLGVSRIAAEDDFFRLGGHSLLAIKLVSQVKARLGVRIPLKAVYENPRLRDLASVIESEV</sequence>
<gene>
    <name evidence="6" type="ORF">GTW20_10085</name>
</gene>
<dbReference type="InterPro" id="IPR020845">
    <property type="entry name" value="AMP-binding_CS"/>
</dbReference>
<dbReference type="Pfam" id="PF00501">
    <property type="entry name" value="AMP-binding"/>
    <property type="match status" value="1"/>
</dbReference>
<dbReference type="Pfam" id="PF00550">
    <property type="entry name" value="PP-binding"/>
    <property type="match status" value="1"/>
</dbReference>
<accession>A0A7K2IRJ6</accession>